<dbReference type="InterPro" id="IPR017441">
    <property type="entry name" value="Protein_kinase_ATP_BS"/>
</dbReference>
<gene>
    <name evidence="14" type="primary">RKL1</name>
    <name evidence="14" type="ORF">KSP39_PZI019612</name>
</gene>
<dbReference type="PROSITE" id="PS00107">
    <property type="entry name" value="PROTEIN_KINASE_ATP"/>
    <property type="match status" value="1"/>
</dbReference>
<organism evidence="14 15">
    <name type="scientific">Platanthera zijinensis</name>
    <dbReference type="NCBI Taxonomy" id="2320716"/>
    <lineage>
        <taxon>Eukaryota</taxon>
        <taxon>Viridiplantae</taxon>
        <taxon>Streptophyta</taxon>
        <taxon>Embryophyta</taxon>
        <taxon>Tracheophyta</taxon>
        <taxon>Spermatophyta</taxon>
        <taxon>Magnoliopsida</taxon>
        <taxon>Liliopsida</taxon>
        <taxon>Asparagales</taxon>
        <taxon>Orchidaceae</taxon>
        <taxon>Orchidoideae</taxon>
        <taxon>Orchideae</taxon>
        <taxon>Orchidinae</taxon>
        <taxon>Platanthera</taxon>
    </lineage>
</organism>
<keyword evidence="10" id="KW-0472">Membrane</keyword>
<keyword evidence="6" id="KW-0677">Repeat</keyword>
<keyword evidence="14" id="KW-0418">Kinase</keyword>
<evidence type="ECO:0000256" key="9">
    <source>
        <dbReference type="ARBA" id="ARBA00022989"/>
    </source>
</evidence>
<dbReference type="Pfam" id="PF07714">
    <property type="entry name" value="PK_Tyr_Ser-Thr"/>
    <property type="match status" value="1"/>
</dbReference>
<keyword evidence="7 11" id="KW-0547">Nucleotide-binding</keyword>
<evidence type="ECO:0000256" key="3">
    <source>
        <dbReference type="ARBA" id="ARBA00022614"/>
    </source>
</evidence>
<dbReference type="InterPro" id="IPR032675">
    <property type="entry name" value="LRR_dom_sf"/>
</dbReference>
<dbReference type="SUPFAM" id="SSF52058">
    <property type="entry name" value="L domain-like"/>
    <property type="match status" value="1"/>
</dbReference>
<dbReference type="Gene3D" id="1.10.510.10">
    <property type="entry name" value="Transferase(Phosphotransferase) domain 1"/>
    <property type="match status" value="1"/>
</dbReference>
<keyword evidence="4" id="KW-0812">Transmembrane</keyword>
<dbReference type="FunFam" id="3.80.10.10:FF:000234">
    <property type="entry name" value="Probable inactive receptor kinase RLK902"/>
    <property type="match status" value="1"/>
</dbReference>
<dbReference type="SUPFAM" id="SSF56112">
    <property type="entry name" value="Protein kinase-like (PK-like)"/>
    <property type="match status" value="1"/>
</dbReference>
<protein>
    <submittedName>
        <fullName evidence="14">Inactive receptor kinase</fullName>
    </submittedName>
</protein>
<keyword evidence="3" id="KW-0433">Leucine-rich repeat</keyword>
<evidence type="ECO:0000256" key="4">
    <source>
        <dbReference type="ARBA" id="ARBA00022692"/>
    </source>
</evidence>
<dbReference type="InterPro" id="IPR001245">
    <property type="entry name" value="Ser-Thr/Tyr_kinase_cat_dom"/>
</dbReference>
<dbReference type="PROSITE" id="PS50011">
    <property type="entry name" value="PROTEIN_KINASE_DOM"/>
    <property type="match status" value="1"/>
</dbReference>
<dbReference type="Proteomes" id="UP001418222">
    <property type="component" value="Unassembled WGS sequence"/>
</dbReference>
<keyword evidence="9" id="KW-1133">Transmembrane helix</keyword>
<dbReference type="PANTHER" id="PTHR48010:SF76">
    <property type="entry name" value="INACTIVE RECEPTOR KINASE RLK902-RELATED"/>
    <property type="match status" value="1"/>
</dbReference>
<dbReference type="InterPro" id="IPR013210">
    <property type="entry name" value="LRR_N_plant-typ"/>
</dbReference>
<evidence type="ECO:0000256" key="11">
    <source>
        <dbReference type="PROSITE-ProRule" id="PRU10141"/>
    </source>
</evidence>
<dbReference type="GO" id="GO:0005886">
    <property type="term" value="C:plasma membrane"/>
    <property type="evidence" value="ECO:0007669"/>
    <property type="project" value="UniProtKB-SubCell"/>
</dbReference>
<feature type="binding site" evidence="11">
    <location>
        <position position="287"/>
    </location>
    <ligand>
        <name>ATP</name>
        <dbReference type="ChEBI" id="CHEBI:30616"/>
    </ligand>
</feature>
<dbReference type="Pfam" id="PF00560">
    <property type="entry name" value="LRR_1"/>
    <property type="match status" value="2"/>
</dbReference>
<proteinExistence type="predicted"/>
<dbReference type="Gene3D" id="3.80.10.10">
    <property type="entry name" value="Ribonuclease Inhibitor"/>
    <property type="match status" value="2"/>
</dbReference>
<evidence type="ECO:0000256" key="8">
    <source>
        <dbReference type="ARBA" id="ARBA00022840"/>
    </source>
</evidence>
<dbReference type="GO" id="GO:0005524">
    <property type="term" value="F:ATP binding"/>
    <property type="evidence" value="ECO:0007669"/>
    <property type="project" value="UniProtKB-UniRule"/>
</dbReference>
<keyword evidence="14" id="KW-0675">Receptor</keyword>
<dbReference type="InterPro" id="IPR001611">
    <property type="entry name" value="Leu-rich_rpt"/>
</dbReference>
<keyword evidence="5 12" id="KW-0732">Signal</keyword>
<feature type="chain" id="PRO_5042843989" evidence="12">
    <location>
        <begin position="21"/>
        <end position="545"/>
    </location>
</feature>
<evidence type="ECO:0000259" key="13">
    <source>
        <dbReference type="PROSITE" id="PS50011"/>
    </source>
</evidence>
<dbReference type="GO" id="GO:0004672">
    <property type="term" value="F:protein kinase activity"/>
    <property type="evidence" value="ECO:0007669"/>
    <property type="project" value="InterPro"/>
</dbReference>
<accession>A0AAP0FXP3</accession>
<feature type="domain" description="Protein kinase" evidence="13">
    <location>
        <begin position="257"/>
        <end position="534"/>
    </location>
</feature>
<evidence type="ECO:0000313" key="15">
    <source>
        <dbReference type="Proteomes" id="UP001418222"/>
    </source>
</evidence>
<dbReference type="Pfam" id="PF08263">
    <property type="entry name" value="LRRNT_2"/>
    <property type="match status" value="1"/>
</dbReference>
<dbReference type="PANTHER" id="PTHR48010">
    <property type="entry name" value="OS05G0588300 PROTEIN"/>
    <property type="match status" value="1"/>
</dbReference>
<evidence type="ECO:0000256" key="7">
    <source>
        <dbReference type="ARBA" id="ARBA00022741"/>
    </source>
</evidence>
<keyword evidence="8 11" id="KW-0067">ATP-binding</keyword>
<evidence type="ECO:0000256" key="5">
    <source>
        <dbReference type="ARBA" id="ARBA00022729"/>
    </source>
</evidence>
<keyword evidence="15" id="KW-1185">Reference proteome</keyword>
<name>A0AAP0FXP3_9ASPA</name>
<evidence type="ECO:0000256" key="2">
    <source>
        <dbReference type="ARBA" id="ARBA00022553"/>
    </source>
</evidence>
<evidence type="ECO:0000256" key="10">
    <source>
        <dbReference type="ARBA" id="ARBA00023136"/>
    </source>
</evidence>
<dbReference type="InterPro" id="IPR050994">
    <property type="entry name" value="At_inactive_RLKs"/>
</dbReference>
<evidence type="ECO:0000313" key="14">
    <source>
        <dbReference type="EMBL" id="KAK8923455.1"/>
    </source>
</evidence>
<comment type="caution">
    <text evidence="14">The sequence shown here is derived from an EMBL/GenBank/DDBJ whole genome shotgun (WGS) entry which is preliminary data.</text>
</comment>
<dbReference type="EMBL" id="JBBWWQ010000017">
    <property type="protein sequence ID" value="KAK8923455.1"/>
    <property type="molecule type" value="Genomic_DNA"/>
</dbReference>
<dbReference type="FunFam" id="3.30.200.20:FF:000307">
    <property type="entry name" value="pollen receptor-like kinase 1"/>
    <property type="match status" value="1"/>
</dbReference>
<dbReference type="AlphaFoldDB" id="A0AAP0FXP3"/>
<dbReference type="Gene3D" id="3.30.200.20">
    <property type="entry name" value="Phosphorylase Kinase, domain 1"/>
    <property type="match status" value="1"/>
</dbReference>
<evidence type="ECO:0000256" key="12">
    <source>
        <dbReference type="SAM" id="SignalP"/>
    </source>
</evidence>
<dbReference type="InterPro" id="IPR000719">
    <property type="entry name" value="Prot_kinase_dom"/>
</dbReference>
<evidence type="ECO:0000256" key="1">
    <source>
        <dbReference type="ARBA" id="ARBA00004162"/>
    </source>
</evidence>
<sequence>MDSLLFVFFIFLHLSSPAAADLAADGAALLSFRSAVGRAALPWNASVSPCGWKGVTCSGDRVATLRLPGLGLAGRIPAGTIGNLSELRVISLRYNALSGPLPADLARCTRLRLIYLKRNQFSGEFPSFLSSLAGLTRLNLAENNFSGEIPSSLNNLTHLIALYLENNDFSGEMPDLEIPKLEQFNVSFNHLTGSVPAKLRGMLADSFLGMPMCGGPLKSCPGDASPSPANSSNLSSKNRLVFIAGAPRVFDLEGLLRASAEVLGKGSSGIAYKAEMEADLAAVVVVKRFRDLKVGEKEFVKKIEAIGAVKHPNLVPLLAYYYSKEEKLLVYDYIPNGNLHSLLHGETGAGESPLSWENRVNIALDAARGIEYIHSISPSSSHGNIKSSNILITSSFGARISDHGIAHFFPSSAASNLAGGYLAPEAITAQSITPKADVFSFGVVLLELVTGKAPDLEKLAGGGVGLPQWVEPVIRGGWTGELFDTELVRLRSPEEEMIMLLQVGVDCSSELPGNRPAMAAVVARIEGIRRSAALRKEMLDEGSYR</sequence>
<evidence type="ECO:0000256" key="6">
    <source>
        <dbReference type="ARBA" id="ARBA00022737"/>
    </source>
</evidence>
<comment type="subcellular location">
    <subcellularLocation>
        <location evidence="1">Cell membrane</location>
        <topology evidence="1">Single-pass membrane protein</topology>
    </subcellularLocation>
</comment>
<keyword evidence="2" id="KW-0597">Phosphoprotein</keyword>
<feature type="signal peptide" evidence="12">
    <location>
        <begin position="1"/>
        <end position="20"/>
    </location>
</feature>
<reference evidence="14 15" key="1">
    <citation type="journal article" date="2022" name="Nat. Plants">
        <title>Genomes of leafy and leafless Platanthera orchids illuminate the evolution of mycoheterotrophy.</title>
        <authorList>
            <person name="Li M.H."/>
            <person name="Liu K.W."/>
            <person name="Li Z."/>
            <person name="Lu H.C."/>
            <person name="Ye Q.L."/>
            <person name="Zhang D."/>
            <person name="Wang J.Y."/>
            <person name="Li Y.F."/>
            <person name="Zhong Z.M."/>
            <person name="Liu X."/>
            <person name="Yu X."/>
            <person name="Liu D.K."/>
            <person name="Tu X.D."/>
            <person name="Liu B."/>
            <person name="Hao Y."/>
            <person name="Liao X.Y."/>
            <person name="Jiang Y.T."/>
            <person name="Sun W.H."/>
            <person name="Chen J."/>
            <person name="Chen Y.Q."/>
            <person name="Ai Y."/>
            <person name="Zhai J.W."/>
            <person name="Wu S.S."/>
            <person name="Zhou Z."/>
            <person name="Hsiao Y.Y."/>
            <person name="Wu W.L."/>
            <person name="Chen Y.Y."/>
            <person name="Lin Y.F."/>
            <person name="Hsu J.L."/>
            <person name="Li C.Y."/>
            <person name="Wang Z.W."/>
            <person name="Zhao X."/>
            <person name="Zhong W.Y."/>
            <person name="Ma X.K."/>
            <person name="Ma L."/>
            <person name="Huang J."/>
            <person name="Chen G.Z."/>
            <person name="Huang M.Z."/>
            <person name="Huang L."/>
            <person name="Peng D.H."/>
            <person name="Luo Y.B."/>
            <person name="Zou S.Q."/>
            <person name="Chen S.P."/>
            <person name="Lan S."/>
            <person name="Tsai W.C."/>
            <person name="Van de Peer Y."/>
            <person name="Liu Z.J."/>
        </authorList>
    </citation>
    <scope>NUCLEOTIDE SEQUENCE [LARGE SCALE GENOMIC DNA]</scope>
    <source>
        <strain evidence="14">Lor287</strain>
    </source>
</reference>
<dbReference type="InterPro" id="IPR011009">
    <property type="entry name" value="Kinase-like_dom_sf"/>
</dbReference>
<keyword evidence="14" id="KW-0808">Transferase</keyword>